<keyword evidence="1" id="KW-0808">Transferase</keyword>
<name>A0ABU1UDD0_9MICC</name>
<protein>
    <submittedName>
        <fullName evidence="3">Glycosyltransferase involved in cell wall biosynthesis</fullName>
    </submittedName>
</protein>
<feature type="domain" description="Glycosyl transferase family 1" evidence="2">
    <location>
        <begin position="97"/>
        <end position="247"/>
    </location>
</feature>
<evidence type="ECO:0000256" key="1">
    <source>
        <dbReference type="ARBA" id="ARBA00022679"/>
    </source>
</evidence>
<evidence type="ECO:0000313" key="3">
    <source>
        <dbReference type="EMBL" id="MDR7083176.1"/>
    </source>
</evidence>
<accession>A0ABU1UDD0</accession>
<proteinExistence type="predicted"/>
<dbReference type="SUPFAM" id="SSF53756">
    <property type="entry name" value="UDP-Glycosyltransferase/glycogen phosphorylase"/>
    <property type="match status" value="1"/>
</dbReference>
<comment type="caution">
    <text evidence="3">The sequence shown here is derived from an EMBL/GenBank/DDBJ whole genome shotgun (WGS) entry which is preliminary data.</text>
</comment>
<dbReference type="Proteomes" id="UP001252243">
    <property type="component" value="Unassembled WGS sequence"/>
</dbReference>
<organism evidence="3 4">
    <name type="scientific">Arthrobacter ginsengisoli</name>
    <dbReference type="NCBI Taxonomy" id="1356565"/>
    <lineage>
        <taxon>Bacteria</taxon>
        <taxon>Bacillati</taxon>
        <taxon>Actinomycetota</taxon>
        <taxon>Actinomycetes</taxon>
        <taxon>Micrococcales</taxon>
        <taxon>Micrococcaceae</taxon>
        <taxon>Arthrobacter</taxon>
    </lineage>
</organism>
<reference evidence="3 4" key="1">
    <citation type="submission" date="2023-07" db="EMBL/GenBank/DDBJ databases">
        <title>Sorghum-associated microbial communities from plants grown in Nebraska, USA.</title>
        <authorList>
            <person name="Schachtman D."/>
        </authorList>
    </citation>
    <scope>NUCLEOTIDE SEQUENCE [LARGE SCALE GENOMIC DNA]</scope>
    <source>
        <strain evidence="3 4">BE167</strain>
    </source>
</reference>
<dbReference type="EMBL" id="JAVDVQ010000009">
    <property type="protein sequence ID" value="MDR7083176.1"/>
    <property type="molecule type" value="Genomic_DNA"/>
</dbReference>
<keyword evidence="4" id="KW-1185">Reference proteome</keyword>
<evidence type="ECO:0000313" key="4">
    <source>
        <dbReference type="Proteomes" id="UP001252243"/>
    </source>
</evidence>
<dbReference type="Gene3D" id="3.40.50.2000">
    <property type="entry name" value="Glycogen Phosphorylase B"/>
    <property type="match status" value="2"/>
</dbReference>
<evidence type="ECO:0000259" key="2">
    <source>
        <dbReference type="Pfam" id="PF00534"/>
    </source>
</evidence>
<dbReference type="PANTHER" id="PTHR46401:SF2">
    <property type="entry name" value="GLYCOSYLTRANSFERASE WBBK-RELATED"/>
    <property type="match status" value="1"/>
</dbReference>
<dbReference type="InterPro" id="IPR001296">
    <property type="entry name" value="Glyco_trans_1"/>
</dbReference>
<dbReference type="CDD" id="cd03801">
    <property type="entry name" value="GT4_PimA-like"/>
    <property type="match status" value="1"/>
</dbReference>
<dbReference type="Pfam" id="PF00534">
    <property type="entry name" value="Glycos_transf_1"/>
    <property type="match status" value="1"/>
</dbReference>
<gene>
    <name evidence="3" type="ORF">J2X01_002469</name>
</gene>
<dbReference type="PANTHER" id="PTHR46401">
    <property type="entry name" value="GLYCOSYLTRANSFERASE WBBK-RELATED"/>
    <property type="match status" value="1"/>
</dbReference>
<sequence length="290" mass="31680">MGNLFFARRSDALQVYVFHASPALELRTKAVQSDSFNLPVRFRVWVLRELERRCLSKADSVVVLSEFSKRILLQEYSWLEESDITVLPGGSDVAGIDAKTRRPGTSKRLIALRRLEWRTGVDLLLQAFSDSGIAEQGWELDVIGSGSLADELQERSKSLGIDAAVTFHGLVSEEGKSDLLSKAQLFVLPTRAFEGFGLATVEAMAHGLVPIVTSAGASPEIVGDIDPELVCEPTVSSLTTALQLWTSIEYQDKIAEVSTRSSKVAAAYDWSSVGARYLELVDTLAAKKMG</sequence>